<dbReference type="PROSITE" id="PS50158">
    <property type="entry name" value="ZF_CCHC"/>
    <property type="match status" value="1"/>
</dbReference>
<keyword evidence="5" id="KW-0677">Repeat</keyword>
<dbReference type="GO" id="GO:0005634">
    <property type="term" value="C:nucleus"/>
    <property type="evidence" value="ECO:0007669"/>
    <property type="project" value="UniProtKB-SubCell"/>
</dbReference>
<dbReference type="GO" id="GO:0003729">
    <property type="term" value="F:mRNA binding"/>
    <property type="evidence" value="ECO:0007669"/>
    <property type="project" value="TreeGrafter"/>
</dbReference>
<evidence type="ECO:0000256" key="7">
    <source>
        <dbReference type="ARBA" id="ARBA00023242"/>
    </source>
</evidence>
<dbReference type="PANTHER" id="PTHR48025:SF1">
    <property type="entry name" value="RRM DOMAIN-CONTAINING PROTEIN"/>
    <property type="match status" value="1"/>
</dbReference>
<keyword evidence="6 9" id="KW-0694">RNA-binding</keyword>
<evidence type="ECO:0000256" key="4">
    <source>
        <dbReference type="ARBA" id="ARBA00022553"/>
    </source>
</evidence>
<dbReference type="FunFam" id="3.30.70.330:FF:000545">
    <property type="entry name" value="RNA-binding protein lark"/>
    <property type="match status" value="1"/>
</dbReference>
<dbReference type="InterPro" id="IPR050502">
    <property type="entry name" value="Euk_RNA-bind_prot"/>
</dbReference>
<dbReference type="GO" id="GO:0008270">
    <property type="term" value="F:zinc ion binding"/>
    <property type="evidence" value="ECO:0007669"/>
    <property type="project" value="UniProtKB-KW"/>
</dbReference>
<evidence type="ECO:0000256" key="6">
    <source>
        <dbReference type="ARBA" id="ARBA00022884"/>
    </source>
</evidence>
<feature type="compositionally biased region" description="Gly residues" evidence="10">
    <location>
        <begin position="248"/>
        <end position="257"/>
    </location>
</feature>
<dbReference type="GO" id="GO:0010467">
    <property type="term" value="P:gene expression"/>
    <property type="evidence" value="ECO:0007669"/>
    <property type="project" value="UniProtKB-ARBA"/>
</dbReference>
<dbReference type="InterPro" id="IPR035979">
    <property type="entry name" value="RBD_domain_sf"/>
</dbReference>
<evidence type="ECO:0000259" key="11">
    <source>
        <dbReference type="PROSITE" id="PS50102"/>
    </source>
</evidence>
<feature type="compositionally biased region" description="Basic and acidic residues" evidence="10">
    <location>
        <begin position="332"/>
        <end position="343"/>
    </location>
</feature>
<evidence type="ECO:0000256" key="10">
    <source>
        <dbReference type="SAM" id="MobiDB-lite"/>
    </source>
</evidence>
<dbReference type="SMART" id="SM00343">
    <property type="entry name" value="ZnF_C2HC"/>
    <property type="match status" value="1"/>
</dbReference>
<evidence type="ECO:0000256" key="2">
    <source>
        <dbReference type="ARBA" id="ARBA00004496"/>
    </source>
</evidence>
<keyword evidence="4" id="KW-0597">Phosphoprotein</keyword>
<organism evidence="13">
    <name type="scientific">Nyssomyia neivai</name>
    <dbReference type="NCBI Taxonomy" id="330878"/>
    <lineage>
        <taxon>Eukaryota</taxon>
        <taxon>Metazoa</taxon>
        <taxon>Ecdysozoa</taxon>
        <taxon>Arthropoda</taxon>
        <taxon>Hexapoda</taxon>
        <taxon>Insecta</taxon>
        <taxon>Pterygota</taxon>
        <taxon>Neoptera</taxon>
        <taxon>Endopterygota</taxon>
        <taxon>Diptera</taxon>
        <taxon>Nematocera</taxon>
        <taxon>Psychodoidea</taxon>
        <taxon>Psychodidae</taxon>
        <taxon>Nyssomyia</taxon>
    </lineage>
</organism>
<proteinExistence type="predicted"/>
<dbReference type="CDD" id="cd12343">
    <property type="entry name" value="RRM1_2_CoAA_like"/>
    <property type="match status" value="2"/>
</dbReference>
<keyword evidence="3" id="KW-0963">Cytoplasm</keyword>
<dbReference type="InterPro" id="IPR000504">
    <property type="entry name" value="RRM_dom"/>
</dbReference>
<dbReference type="AlphaFoldDB" id="A0A1L8DHC2"/>
<dbReference type="PANTHER" id="PTHR48025">
    <property type="entry name" value="OS02G0815200 PROTEIN"/>
    <property type="match status" value="1"/>
</dbReference>
<evidence type="ECO:0000256" key="5">
    <source>
        <dbReference type="ARBA" id="ARBA00022737"/>
    </source>
</evidence>
<feature type="domain" description="RRM" evidence="11">
    <location>
        <begin position="86"/>
        <end position="156"/>
    </location>
</feature>
<evidence type="ECO:0000256" key="1">
    <source>
        <dbReference type="ARBA" id="ARBA00004123"/>
    </source>
</evidence>
<feature type="domain" description="RRM" evidence="11">
    <location>
        <begin position="7"/>
        <end position="77"/>
    </location>
</feature>
<keyword evidence="8" id="KW-0479">Metal-binding</keyword>
<feature type="domain" description="CCHC-type" evidence="12">
    <location>
        <begin position="170"/>
        <end position="185"/>
    </location>
</feature>
<evidence type="ECO:0000259" key="12">
    <source>
        <dbReference type="PROSITE" id="PS50158"/>
    </source>
</evidence>
<name>A0A1L8DHC2_9DIPT</name>
<dbReference type="EMBL" id="GFDF01008222">
    <property type="protein sequence ID" value="JAV05862.1"/>
    <property type="molecule type" value="Transcribed_RNA"/>
</dbReference>
<dbReference type="FunFam" id="3.30.70.330:FF:000046">
    <property type="entry name" value="RNA-binding protein 14 isoform X1"/>
    <property type="match status" value="1"/>
</dbReference>
<feature type="region of interest" description="Disordered" evidence="10">
    <location>
        <begin position="247"/>
        <end position="357"/>
    </location>
</feature>
<dbReference type="GO" id="GO:0005737">
    <property type="term" value="C:cytoplasm"/>
    <property type="evidence" value="ECO:0007669"/>
    <property type="project" value="UniProtKB-SubCell"/>
</dbReference>
<comment type="subcellular location">
    <subcellularLocation>
        <location evidence="2">Cytoplasm</location>
    </subcellularLocation>
    <subcellularLocation>
        <location evidence="1">Nucleus</location>
    </subcellularLocation>
</comment>
<evidence type="ECO:0000313" key="13">
    <source>
        <dbReference type="EMBL" id="JAV05862.1"/>
    </source>
</evidence>
<keyword evidence="7" id="KW-0539">Nucleus</keyword>
<dbReference type="Pfam" id="PF00076">
    <property type="entry name" value="RRM_1"/>
    <property type="match status" value="2"/>
</dbReference>
<evidence type="ECO:0000256" key="3">
    <source>
        <dbReference type="ARBA" id="ARBA00022490"/>
    </source>
</evidence>
<reference evidence="13" key="1">
    <citation type="submission" date="2016-12" db="EMBL/GenBank/DDBJ databases">
        <title>An insight into the sialome and mialome of the sand fly, Nyssomyia neivai.</title>
        <authorList>
            <person name="Sebastian V."/>
            <person name="Goulart T.M."/>
            <person name="Oliveira W."/>
            <person name="Calvo E."/>
            <person name="Oliveira L.F."/>
            <person name="Pinto M.C."/>
            <person name="Rosselino A.M."/>
            <person name="Ribeiro J.M."/>
        </authorList>
    </citation>
    <scope>NUCLEOTIDE SEQUENCE</scope>
</reference>
<evidence type="ECO:0000256" key="8">
    <source>
        <dbReference type="PROSITE-ProRule" id="PRU00047"/>
    </source>
</evidence>
<sequence length="357" mass="39803">MPGAGTFKLFIGNIDEKTQASELRPLFEKYGTVVECDVVKNYGFVHMENEQQGRDAIQNLNGYMVNSQPIKVEAAKSRRAPNTSTTKIFVGNLTDKTRAPEVRELFQKYGTVVECDIVRNYGFVHLDCAGDVNEVIRELNGKSVDGQPLKVQVSTSRVRPKPGMGDPEQCYRCGRSGHWSKECPRLMFSERGYRGDRMYRDPYPPPPPPPFLRDRIMDGFRDSYDSYYDRRYDDGRDLFERRYSGMGAMRGGSGSGMGSREFAGLGSMGRREPLPPLPPLGRSGSSGGGSGLGSMRGSLSSGNGSGYDSMFSRRSPPRSGSNGMNRFGIYEDFSRDSFDDRRPGMRGPSPTHRYAPY</sequence>
<protein>
    <submittedName>
        <fullName evidence="13">Putative rna-binding protein lark</fullName>
    </submittedName>
</protein>
<dbReference type="GO" id="GO:0007010">
    <property type="term" value="P:cytoskeleton organization"/>
    <property type="evidence" value="ECO:0007669"/>
    <property type="project" value="UniProtKB-ARBA"/>
</dbReference>
<dbReference type="InterPro" id="IPR012677">
    <property type="entry name" value="Nucleotide-bd_a/b_plait_sf"/>
</dbReference>
<dbReference type="Gene3D" id="4.10.60.10">
    <property type="entry name" value="Zinc finger, CCHC-type"/>
    <property type="match status" value="1"/>
</dbReference>
<keyword evidence="8" id="KW-0862">Zinc</keyword>
<dbReference type="SUPFAM" id="SSF54928">
    <property type="entry name" value="RNA-binding domain, RBD"/>
    <property type="match status" value="2"/>
</dbReference>
<dbReference type="SMART" id="SM00360">
    <property type="entry name" value="RRM"/>
    <property type="match status" value="2"/>
</dbReference>
<feature type="compositionally biased region" description="Gly residues" evidence="10">
    <location>
        <begin position="284"/>
        <end position="294"/>
    </location>
</feature>
<dbReference type="Pfam" id="PF00098">
    <property type="entry name" value="zf-CCHC"/>
    <property type="match status" value="1"/>
</dbReference>
<dbReference type="InterPro" id="IPR001878">
    <property type="entry name" value="Znf_CCHC"/>
</dbReference>
<keyword evidence="8" id="KW-0863">Zinc-finger</keyword>
<dbReference type="Gene3D" id="3.30.70.330">
    <property type="match status" value="2"/>
</dbReference>
<accession>A0A1L8DHC2</accession>
<evidence type="ECO:0000256" key="9">
    <source>
        <dbReference type="PROSITE-ProRule" id="PRU00176"/>
    </source>
</evidence>
<dbReference type="PROSITE" id="PS50102">
    <property type="entry name" value="RRM"/>
    <property type="match status" value="2"/>
</dbReference>